<dbReference type="Proteomes" id="UP000324176">
    <property type="component" value="Unassembled WGS sequence"/>
</dbReference>
<organism evidence="1 3">
    <name type="scientific">Nitrosomonas communis</name>
    <dbReference type="NCBI Taxonomy" id="44574"/>
    <lineage>
        <taxon>Bacteria</taxon>
        <taxon>Pseudomonadati</taxon>
        <taxon>Pseudomonadota</taxon>
        <taxon>Betaproteobacteria</taxon>
        <taxon>Nitrosomonadales</taxon>
        <taxon>Nitrosomonadaceae</taxon>
        <taxon>Nitrosomonas</taxon>
    </lineage>
</organism>
<proteinExistence type="predicted"/>
<sequence>MKRNPKQVHRALFLALQADAKNYPGGIKALAEALDLNGSTLANGLNPDHDCPPPTFATIVEIILLAQAKRTTFQICSLTGQTTMDIDMGSADLNEESQVKHFLSLVAAASACLSAGTEHLKDGKFDASERKELAPLLLELNQVTASLYKRFSE</sequence>
<dbReference type="KEGG" id="nco:AAW31_05260"/>
<name>A0A0F7KE32_9PROT</name>
<dbReference type="Proteomes" id="UP000034156">
    <property type="component" value="Chromosome"/>
</dbReference>
<evidence type="ECO:0000313" key="2">
    <source>
        <dbReference type="EMBL" id="TYP74174.1"/>
    </source>
</evidence>
<keyword evidence="3" id="KW-1185">Reference proteome</keyword>
<evidence type="ECO:0000313" key="4">
    <source>
        <dbReference type="Proteomes" id="UP000324176"/>
    </source>
</evidence>
<dbReference type="InterPro" id="IPR009679">
    <property type="entry name" value="Phage_186_CII-like"/>
</dbReference>
<dbReference type="EMBL" id="CP011451">
    <property type="protein sequence ID" value="AKH37348.1"/>
    <property type="molecule type" value="Genomic_DNA"/>
</dbReference>
<dbReference type="AlphaFoldDB" id="A0A0F7KE32"/>
<reference evidence="2 4" key="3">
    <citation type="submission" date="2019-07" db="EMBL/GenBank/DDBJ databases">
        <title>Active sludge and wastewater microbial communities from Klosterneuburg, Austria.</title>
        <authorList>
            <person name="Wagner M."/>
        </authorList>
    </citation>
    <scope>NUCLEOTIDE SEQUENCE [LARGE SCALE GENOMIC DNA]</scope>
    <source>
        <strain evidence="2 4">Nm2</strain>
    </source>
</reference>
<dbReference type="PATRIC" id="fig|44574.3.peg.1266"/>
<evidence type="ECO:0000313" key="3">
    <source>
        <dbReference type="Proteomes" id="UP000034156"/>
    </source>
</evidence>
<evidence type="ECO:0008006" key="5">
    <source>
        <dbReference type="Google" id="ProtNLM"/>
    </source>
</evidence>
<dbReference type="Pfam" id="PF06892">
    <property type="entry name" value="Phage_CP76"/>
    <property type="match status" value="1"/>
</dbReference>
<dbReference type="RefSeq" id="WP_046849432.1">
    <property type="nucleotide sequence ID" value="NZ_CP011451.1"/>
</dbReference>
<reference evidence="1 3" key="2">
    <citation type="journal article" date="2016" name="Genome Announc.">
        <title>Genome Sequence of Nitrosomonas communis Strain Nm2, a Mesophilic Ammonia-Oxidizing Bacterium Isolated from Mediterranean Soil.</title>
        <authorList>
            <person name="Kozlowski J.A."/>
            <person name="Kits K.D."/>
            <person name="Stein L.Y."/>
        </authorList>
    </citation>
    <scope>NUCLEOTIDE SEQUENCE [LARGE SCALE GENOMIC DNA]</scope>
    <source>
        <strain evidence="1 3">Nm2</strain>
    </source>
</reference>
<protein>
    <recommendedName>
        <fullName evidence="5">Phage regulatory protein CII (CP76)</fullName>
    </recommendedName>
</protein>
<evidence type="ECO:0000313" key="1">
    <source>
        <dbReference type="EMBL" id="AKH37348.1"/>
    </source>
</evidence>
<dbReference type="OrthoDB" id="6688863at2"/>
<gene>
    <name evidence="1" type="ORF">AAW31_05260</name>
    <name evidence="2" type="ORF">BCL69_10904</name>
</gene>
<reference evidence="3" key="1">
    <citation type="submission" date="2015-05" db="EMBL/GenBank/DDBJ databases">
        <title>Draft genome of Nitrosomonas communis strain Nm2.</title>
        <authorList>
            <person name="Kozlowski J.A."/>
            <person name="Kits K.D."/>
            <person name="Stein L.Y."/>
        </authorList>
    </citation>
    <scope>NUCLEOTIDE SEQUENCE [LARGE SCALE GENOMIC DNA]</scope>
    <source>
        <strain evidence="3">Nm2</strain>
    </source>
</reference>
<accession>A0A0F7KE32</accession>
<dbReference type="EMBL" id="VNHT01000090">
    <property type="protein sequence ID" value="TYP74174.1"/>
    <property type="molecule type" value="Genomic_DNA"/>
</dbReference>
<dbReference type="GO" id="GO:0003677">
    <property type="term" value="F:DNA binding"/>
    <property type="evidence" value="ECO:0007669"/>
    <property type="project" value="InterPro"/>
</dbReference>